<evidence type="ECO:0008006" key="5">
    <source>
        <dbReference type="Google" id="ProtNLM"/>
    </source>
</evidence>
<dbReference type="GO" id="GO:0006281">
    <property type="term" value="P:DNA repair"/>
    <property type="evidence" value="ECO:0007669"/>
    <property type="project" value="InterPro"/>
</dbReference>
<gene>
    <name evidence="3" type="ORF">M5D96_005467</name>
</gene>
<dbReference type="GO" id="GO:0005654">
    <property type="term" value="C:nucleoplasm"/>
    <property type="evidence" value="ECO:0007669"/>
    <property type="project" value="TreeGrafter"/>
</dbReference>
<protein>
    <recommendedName>
        <fullName evidence="5">SOSS complex subunit C homolog</fullName>
    </recommendedName>
</protein>
<comment type="caution">
    <text evidence="3">The sequence shown here is derived from an EMBL/GenBank/DDBJ whole genome shotgun (WGS) entry which is preliminary data.</text>
</comment>
<evidence type="ECO:0000313" key="4">
    <source>
        <dbReference type="Proteomes" id="UP001059596"/>
    </source>
</evidence>
<name>A0A9P9YR29_9MUSC</name>
<sequence>MAFPTTSAQQAETNRKILEEIQTKKQLLAGGIINLGLTGTANQMPAPPLLGQPTTVTSPDFQVGVGIATNATSTARSAFNPTSSTTLGFFVPQDSYFGNSFIPVLPRLEPLPSPATTPTATTASPQSVPSISKS</sequence>
<dbReference type="Pfam" id="PF15925">
    <property type="entry name" value="SOSSC"/>
    <property type="match status" value="1"/>
</dbReference>
<dbReference type="PANTHER" id="PTHR31526">
    <property type="entry name" value="SOSS COMPLEX SUBUNIT C"/>
    <property type="match status" value="1"/>
</dbReference>
<dbReference type="Proteomes" id="UP001059596">
    <property type="component" value="Unassembled WGS sequence"/>
</dbReference>
<feature type="compositionally biased region" description="Low complexity" evidence="2">
    <location>
        <begin position="116"/>
        <end position="134"/>
    </location>
</feature>
<evidence type="ECO:0000256" key="1">
    <source>
        <dbReference type="ARBA" id="ARBA00007829"/>
    </source>
</evidence>
<evidence type="ECO:0000313" key="3">
    <source>
        <dbReference type="EMBL" id="KAI8041213.1"/>
    </source>
</evidence>
<accession>A0A9P9YR29</accession>
<keyword evidence="4" id="KW-1185">Reference proteome</keyword>
<organism evidence="3 4">
    <name type="scientific">Drosophila gunungcola</name>
    <name type="common">fruit fly</name>
    <dbReference type="NCBI Taxonomy" id="103775"/>
    <lineage>
        <taxon>Eukaryota</taxon>
        <taxon>Metazoa</taxon>
        <taxon>Ecdysozoa</taxon>
        <taxon>Arthropoda</taxon>
        <taxon>Hexapoda</taxon>
        <taxon>Insecta</taxon>
        <taxon>Pterygota</taxon>
        <taxon>Neoptera</taxon>
        <taxon>Endopterygota</taxon>
        <taxon>Diptera</taxon>
        <taxon>Brachycera</taxon>
        <taxon>Muscomorpha</taxon>
        <taxon>Ephydroidea</taxon>
        <taxon>Drosophilidae</taxon>
        <taxon>Drosophila</taxon>
        <taxon>Sophophora</taxon>
    </lineage>
</organism>
<dbReference type="AlphaFoldDB" id="A0A9P9YR29"/>
<evidence type="ECO:0000256" key="2">
    <source>
        <dbReference type="SAM" id="MobiDB-lite"/>
    </source>
</evidence>
<dbReference type="EMBL" id="JAMKOV010000003">
    <property type="protein sequence ID" value="KAI8041213.1"/>
    <property type="molecule type" value="Genomic_DNA"/>
</dbReference>
<reference evidence="3" key="1">
    <citation type="journal article" date="2023" name="Genome Biol. Evol.">
        <title>Long-read-based Genome Assembly of Drosophila gunungcola Reveals Fewer Chemosensory Genes in Flower-breeding Species.</title>
        <authorList>
            <person name="Negi A."/>
            <person name="Liao B.Y."/>
            <person name="Yeh S.D."/>
        </authorList>
    </citation>
    <scope>NUCLEOTIDE SEQUENCE</scope>
    <source>
        <strain evidence="3">Sukarami</strain>
    </source>
</reference>
<dbReference type="InterPro" id="IPR031821">
    <property type="entry name" value="SOSSC"/>
</dbReference>
<proteinExistence type="inferred from homology"/>
<dbReference type="GO" id="GO:0070876">
    <property type="term" value="C:SOSS complex"/>
    <property type="evidence" value="ECO:0007669"/>
    <property type="project" value="InterPro"/>
</dbReference>
<dbReference type="PANTHER" id="PTHR31526:SF2">
    <property type="entry name" value="SOSS COMPLEX SUBUNIT C"/>
    <property type="match status" value="1"/>
</dbReference>
<feature type="region of interest" description="Disordered" evidence="2">
    <location>
        <begin position="107"/>
        <end position="134"/>
    </location>
</feature>
<dbReference type="OrthoDB" id="419617at2759"/>
<comment type="similarity">
    <text evidence="1">Belongs to the SOSS-C family.</text>
</comment>